<keyword evidence="3" id="KW-1185">Reference proteome</keyword>
<protein>
    <submittedName>
        <fullName evidence="2">Uncharacterized protein</fullName>
    </submittedName>
</protein>
<organism evidence="2 3">
    <name type="scientific">Bos mutus</name>
    <name type="common">wild yak</name>
    <dbReference type="NCBI Taxonomy" id="72004"/>
    <lineage>
        <taxon>Eukaryota</taxon>
        <taxon>Metazoa</taxon>
        <taxon>Chordata</taxon>
        <taxon>Craniata</taxon>
        <taxon>Vertebrata</taxon>
        <taxon>Euteleostomi</taxon>
        <taxon>Mammalia</taxon>
        <taxon>Eutheria</taxon>
        <taxon>Laurasiatheria</taxon>
        <taxon>Artiodactyla</taxon>
        <taxon>Ruminantia</taxon>
        <taxon>Pecora</taxon>
        <taxon>Bovidae</taxon>
        <taxon>Bovinae</taxon>
        <taxon>Bos</taxon>
    </lineage>
</organism>
<proteinExistence type="predicted"/>
<dbReference type="AlphaFoldDB" id="A0A6B0S789"/>
<evidence type="ECO:0000256" key="1">
    <source>
        <dbReference type="SAM" id="MobiDB-lite"/>
    </source>
</evidence>
<feature type="compositionally biased region" description="Low complexity" evidence="1">
    <location>
        <begin position="11"/>
        <end position="24"/>
    </location>
</feature>
<dbReference type="EMBL" id="VBQZ03000198">
    <property type="protein sequence ID" value="MXQ97611.1"/>
    <property type="molecule type" value="Genomic_DNA"/>
</dbReference>
<accession>A0A6B0S789</accession>
<reference evidence="2" key="1">
    <citation type="submission" date="2019-10" db="EMBL/GenBank/DDBJ databases">
        <title>The sequence and de novo assembly of the wild yak genome.</title>
        <authorList>
            <person name="Liu Y."/>
        </authorList>
    </citation>
    <scope>NUCLEOTIDE SEQUENCE [LARGE SCALE GENOMIC DNA]</scope>
    <source>
        <strain evidence="2">WY2019</strain>
    </source>
</reference>
<feature type="compositionally biased region" description="Basic residues" evidence="1">
    <location>
        <begin position="58"/>
        <end position="69"/>
    </location>
</feature>
<name>A0A6B0S789_9CETA</name>
<feature type="compositionally biased region" description="Pro residues" evidence="1">
    <location>
        <begin position="33"/>
        <end position="49"/>
    </location>
</feature>
<dbReference type="Proteomes" id="UP000322234">
    <property type="component" value="Unassembled WGS sequence"/>
</dbReference>
<comment type="caution">
    <text evidence="2">The sequence shown here is derived from an EMBL/GenBank/DDBJ whole genome shotgun (WGS) entry which is preliminary data.</text>
</comment>
<gene>
    <name evidence="2" type="ORF">E5288_WYG019150</name>
</gene>
<sequence>MLYTQPQLKLVSQSSLTVLSSPSPGQQVHTPQSMPPPPQPSPQPGPPSSQPNSNVRWAHTHQRKPRRSVVRNWCGGRGTPDIISEAGHRAGVHRDLWKLELPVSTEVD</sequence>
<evidence type="ECO:0000313" key="2">
    <source>
        <dbReference type="EMBL" id="MXQ97611.1"/>
    </source>
</evidence>
<feature type="region of interest" description="Disordered" evidence="1">
    <location>
        <begin position="11"/>
        <end position="84"/>
    </location>
</feature>
<evidence type="ECO:0000313" key="3">
    <source>
        <dbReference type="Proteomes" id="UP000322234"/>
    </source>
</evidence>